<comment type="caution">
    <text evidence="2">The sequence shown here is derived from an EMBL/GenBank/DDBJ whole genome shotgun (WGS) entry which is preliminary data.</text>
</comment>
<feature type="compositionally biased region" description="Basic and acidic residues" evidence="1">
    <location>
        <begin position="232"/>
        <end position="241"/>
    </location>
</feature>
<dbReference type="PANTHER" id="PTHR37781:SF1">
    <property type="entry name" value="ADR380WP"/>
    <property type="match status" value="1"/>
</dbReference>
<dbReference type="InterPro" id="IPR031349">
    <property type="entry name" value="Tfb6"/>
</dbReference>
<evidence type="ECO:0008006" key="4">
    <source>
        <dbReference type="Google" id="ProtNLM"/>
    </source>
</evidence>
<keyword evidence="3" id="KW-1185">Reference proteome</keyword>
<evidence type="ECO:0000313" key="2">
    <source>
        <dbReference type="EMBL" id="KAK3349078.1"/>
    </source>
</evidence>
<dbReference type="AlphaFoldDB" id="A0AAJ0HDW5"/>
<reference evidence="2" key="2">
    <citation type="submission" date="2023-06" db="EMBL/GenBank/DDBJ databases">
        <authorList>
            <consortium name="Lawrence Berkeley National Laboratory"/>
            <person name="Haridas S."/>
            <person name="Hensen N."/>
            <person name="Bonometti L."/>
            <person name="Westerberg I."/>
            <person name="Brannstrom I.O."/>
            <person name="Guillou S."/>
            <person name="Cros-Aarteil S."/>
            <person name="Calhoun S."/>
            <person name="Kuo A."/>
            <person name="Mondo S."/>
            <person name="Pangilinan J."/>
            <person name="Riley R."/>
            <person name="Labutti K."/>
            <person name="Andreopoulos B."/>
            <person name="Lipzen A."/>
            <person name="Chen C."/>
            <person name="Yanf M."/>
            <person name="Daum C."/>
            <person name="Ng V."/>
            <person name="Clum A."/>
            <person name="Steindorff A."/>
            <person name="Ohm R."/>
            <person name="Martin F."/>
            <person name="Silar P."/>
            <person name="Natvig D."/>
            <person name="Lalanne C."/>
            <person name="Gautier V."/>
            <person name="Ament-Velasquez S.L."/>
            <person name="Kruys A."/>
            <person name="Hutchinson M.I."/>
            <person name="Powell A.J."/>
            <person name="Barry K."/>
            <person name="Miller A.N."/>
            <person name="Grigoriev I.V."/>
            <person name="Debuchy R."/>
            <person name="Gladieux P."/>
            <person name="Thoren M.H."/>
            <person name="Johannesson H."/>
        </authorList>
    </citation>
    <scope>NUCLEOTIDE SEQUENCE</scope>
    <source>
        <strain evidence="2">CBS 955.72</strain>
    </source>
</reference>
<proteinExistence type="predicted"/>
<evidence type="ECO:0000313" key="3">
    <source>
        <dbReference type="Proteomes" id="UP001275084"/>
    </source>
</evidence>
<feature type="region of interest" description="Disordered" evidence="1">
    <location>
        <begin position="1"/>
        <end position="55"/>
    </location>
</feature>
<organism evidence="2 3">
    <name type="scientific">Lasiosphaeria hispida</name>
    <dbReference type="NCBI Taxonomy" id="260671"/>
    <lineage>
        <taxon>Eukaryota</taxon>
        <taxon>Fungi</taxon>
        <taxon>Dikarya</taxon>
        <taxon>Ascomycota</taxon>
        <taxon>Pezizomycotina</taxon>
        <taxon>Sordariomycetes</taxon>
        <taxon>Sordariomycetidae</taxon>
        <taxon>Sordariales</taxon>
        <taxon>Lasiosphaeriaceae</taxon>
        <taxon>Lasiosphaeria</taxon>
    </lineage>
</organism>
<reference evidence="2" key="1">
    <citation type="journal article" date="2023" name="Mol. Phylogenet. Evol.">
        <title>Genome-scale phylogeny and comparative genomics of the fungal order Sordariales.</title>
        <authorList>
            <person name="Hensen N."/>
            <person name="Bonometti L."/>
            <person name="Westerberg I."/>
            <person name="Brannstrom I.O."/>
            <person name="Guillou S."/>
            <person name="Cros-Aarteil S."/>
            <person name="Calhoun S."/>
            <person name="Haridas S."/>
            <person name="Kuo A."/>
            <person name="Mondo S."/>
            <person name="Pangilinan J."/>
            <person name="Riley R."/>
            <person name="LaButti K."/>
            <person name="Andreopoulos B."/>
            <person name="Lipzen A."/>
            <person name="Chen C."/>
            <person name="Yan M."/>
            <person name="Daum C."/>
            <person name="Ng V."/>
            <person name="Clum A."/>
            <person name="Steindorff A."/>
            <person name="Ohm R.A."/>
            <person name="Martin F."/>
            <person name="Silar P."/>
            <person name="Natvig D.O."/>
            <person name="Lalanne C."/>
            <person name="Gautier V."/>
            <person name="Ament-Velasquez S.L."/>
            <person name="Kruys A."/>
            <person name="Hutchinson M.I."/>
            <person name="Powell A.J."/>
            <person name="Barry K."/>
            <person name="Miller A.N."/>
            <person name="Grigoriev I.V."/>
            <person name="Debuchy R."/>
            <person name="Gladieux P."/>
            <person name="Hiltunen Thoren M."/>
            <person name="Johannesson H."/>
        </authorList>
    </citation>
    <scope>NUCLEOTIDE SEQUENCE</scope>
    <source>
        <strain evidence="2">CBS 955.72</strain>
    </source>
</reference>
<dbReference type="Proteomes" id="UP001275084">
    <property type="component" value="Unassembled WGS sequence"/>
</dbReference>
<feature type="region of interest" description="Disordered" evidence="1">
    <location>
        <begin position="202"/>
        <end position="241"/>
    </location>
</feature>
<feature type="compositionally biased region" description="Low complexity" evidence="1">
    <location>
        <begin position="27"/>
        <end position="37"/>
    </location>
</feature>
<evidence type="ECO:0000256" key="1">
    <source>
        <dbReference type="SAM" id="MobiDB-lite"/>
    </source>
</evidence>
<dbReference type="EMBL" id="JAUIQD010000005">
    <property type="protein sequence ID" value="KAK3349078.1"/>
    <property type="molecule type" value="Genomic_DNA"/>
</dbReference>
<accession>A0AAJ0HDW5</accession>
<dbReference type="GO" id="GO:0005675">
    <property type="term" value="C:transcription factor TFIIH holo complex"/>
    <property type="evidence" value="ECO:0007669"/>
    <property type="project" value="TreeGrafter"/>
</dbReference>
<dbReference type="Pfam" id="PF17110">
    <property type="entry name" value="TFB6"/>
    <property type="match status" value="1"/>
</dbReference>
<sequence length="280" mass="29820">MAETPGTPNAGAGAGGFVVPSLPSPAPSSTSTARSTSGLPHPRGHSLRPGSAKEDKVRNYVADRLMHISRRFIKKQTGLPGSGDDIVGYKSMGELSKDLEGLLNIIWLSGTPRLQIPYLLNIAGDFNTWITGLPTSPTATFSALRKLDHCFASLLSGKDIETNEPLPGFENGLRAGMSKTDMVRCKSLVEQTRVLVVDVMGQQPDEEDGVEEVEHAWTPDTADEAESGPEGPDDRPKGFLDDEEEGYHMDVARVYEHTLVALGAALGAGVGVGEIQISAD</sequence>
<protein>
    <recommendedName>
        <fullName evidence="4">Meiotic recombination protein DMC1</fullName>
    </recommendedName>
</protein>
<gene>
    <name evidence="2" type="ORF">B0T25DRAFT_234382</name>
</gene>
<name>A0AAJ0HDW5_9PEZI</name>
<dbReference type="PANTHER" id="PTHR37781">
    <property type="entry name" value="TFIIH COMPLEX SUBUNIT"/>
    <property type="match status" value="1"/>
</dbReference>